<feature type="region of interest" description="Disordered" evidence="1">
    <location>
        <begin position="1"/>
        <end position="53"/>
    </location>
</feature>
<accession>A0A8J3M5Y0</accession>
<dbReference type="AlphaFoldDB" id="A0A8J3M5Y0"/>
<evidence type="ECO:0000313" key="3">
    <source>
        <dbReference type="Proteomes" id="UP000630097"/>
    </source>
</evidence>
<evidence type="ECO:0000256" key="1">
    <source>
        <dbReference type="SAM" id="MobiDB-lite"/>
    </source>
</evidence>
<proteinExistence type="predicted"/>
<evidence type="ECO:0000313" key="2">
    <source>
        <dbReference type="EMBL" id="GIG80064.1"/>
    </source>
</evidence>
<dbReference type="EMBL" id="BONV01000012">
    <property type="protein sequence ID" value="GIG80064.1"/>
    <property type="molecule type" value="Genomic_DNA"/>
</dbReference>
<reference evidence="2 3" key="1">
    <citation type="submission" date="2021-01" db="EMBL/GenBank/DDBJ databases">
        <title>Whole genome shotgun sequence of Planotetraspora kaengkrachanensis NBRC 104272.</title>
        <authorList>
            <person name="Komaki H."/>
            <person name="Tamura T."/>
        </authorList>
    </citation>
    <scope>NUCLEOTIDE SEQUENCE [LARGE SCALE GENOMIC DNA]</scope>
    <source>
        <strain evidence="2 3">NBRC 104272</strain>
    </source>
</reference>
<keyword evidence="3" id="KW-1185">Reference proteome</keyword>
<feature type="compositionally biased region" description="Basic and acidic residues" evidence="1">
    <location>
        <begin position="1"/>
        <end position="15"/>
    </location>
</feature>
<name>A0A8J3M5Y0_9ACTN</name>
<protein>
    <submittedName>
        <fullName evidence="2">Uncharacterized protein</fullName>
    </submittedName>
</protein>
<comment type="caution">
    <text evidence="2">The sequence shown here is derived from an EMBL/GenBank/DDBJ whole genome shotgun (WGS) entry which is preliminary data.</text>
</comment>
<gene>
    <name evidence="2" type="ORF">Pka01_31910</name>
</gene>
<sequence length="90" mass="9719">MGRNRLGGERSDSPRKRWGPGSTKCGLDDRALQTGRAPPETHGPGNEPATNTKREAIATCAISANGTQITIIVQIGQIFSQARYIRTREA</sequence>
<organism evidence="2 3">
    <name type="scientific">Planotetraspora kaengkrachanensis</name>
    <dbReference type="NCBI Taxonomy" id="575193"/>
    <lineage>
        <taxon>Bacteria</taxon>
        <taxon>Bacillati</taxon>
        <taxon>Actinomycetota</taxon>
        <taxon>Actinomycetes</taxon>
        <taxon>Streptosporangiales</taxon>
        <taxon>Streptosporangiaceae</taxon>
        <taxon>Planotetraspora</taxon>
    </lineage>
</organism>
<dbReference type="Proteomes" id="UP000630097">
    <property type="component" value="Unassembled WGS sequence"/>
</dbReference>